<organism evidence="1 2">
    <name type="scientific">Gossypium hirsutum</name>
    <name type="common">Upland cotton</name>
    <name type="synonym">Gossypium mexicanum</name>
    <dbReference type="NCBI Taxonomy" id="3635"/>
    <lineage>
        <taxon>Eukaryota</taxon>
        <taxon>Viridiplantae</taxon>
        <taxon>Streptophyta</taxon>
        <taxon>Embryophyta</taxon>
        <taxon>Tracheophyta</taxon>
        <taxon>Spermatophyta</taxon>
        <taxon>Magnoliopsida</taxon>
        <taxon>eudicotyledons</taxon>
        <taxon>Gunneridae</taxon>
        <taxon>Pentapetalae</taxon>
        <taxon>rosids</taxon>
        <taxon>malvids</taxon>
        <taxon>Malvales</taxon>
        <taxon>Malvaceae</taxon>
        <taxon>Malvoideae</taxon>
        <taxon>Gossypium</taxon>
    </lineage>
</organism>
<reference evidence="1" key="1">
    <citation type="journal article" date="2020" name="Nat. Genet.">
        <title>Genomic diversifications of five Gossypium allopolyploid species and their impact on cotton improvement.</title>
        <authorList>
            <person name="Chen Z.J."/>
            <person name="Sreedasyam A."/>
            <person name="Ando A."/>
            <person name="Song Q."/>
            <person name="De Santiago L.M."/>
            <person name="Hulse-Kemp A.M."/>
            <person name="Ding M."/>
            <person name="Ye W."/>
            <person name="Kirkbride R.C."/>
            <person name="Jenkins J."/>
            <person name="Plott C."/>
            <person name="Lovell J."/>
            <person name="Lin Y.M."/>
            <person name="Vaughn R."/>
            <person name="Liu B."/>
            <person name="Simpson S."/>
            <person name="Scheffler B.E."/>
            <person name="Wen L."/>
            <person name="Saski C.A."/>
            <person name="Grover C.E."/>
            <person name="Hu G."/>
            <person name="Conover J.L."/>
            <person name="Carlson J.W."/>
            <person name="Shu S."/>
            <person name="Boston L.B."/>
            <person name="Williams M."/>
            <person name="Peterson D.G."/>
            <person name="McGee K."/>
            <person name="Jones D.C."/>
            <person name="Wendel J.F."/>
            <person name="Stelly D.M."/>
            <person name="Grimwood J."/>
            <person name="Schmutz J."/>
        </authorList>
    </citation>
    <scope>NUCLEOTIDE SEQUENCE [LARGE SCALE GENOMIC DNA]</scope>
    <source>
        <strain evidence="1">cv. TM-1</strain>
    </source>
</reference>
<dbReference type="GeneID" id="121212231"/>
<dbReference type="Proteomes" id="UP000818029">
    <property type="component" value="Chromosome A13"/>
</dbReference>
<sequence length="93" mass="10621">MFFAIGINRLGIMLSKEKLMDEAHSTTIAWFLIMTDGLATYSEQGRGLCRTRFSCYHYSGFGSITRRDLWTTSFGEASLYFKLLLNCVFIPCV</sequence>
<dbReference type="RefSeq" id="XP_040940561.1">
    <property type="nucleotide sequence ID" value="XM_041084627.1"/>
</dbReference>
<accession>A0ABM2ZD14</accession>
<evidence type="ECO:0000313" key="1">
    <source>
        <dbReference type="Proteomes" id="UP000818029"/>
    </source>
</evidence>
<evidence type="ECO:0000313" key="2">
    <source>
        <dbReference type="RefSeq" id="XP_040940561.1"/>
    </source>
</evidence>
<reference evidence="2" key="2">
    <citation type="submission" date="2025-08" db="UniProtKB">
        <authorList>
            <consortium name="RefSeq"/>
        </authorList>
    </citation>
    <scope>IDENTIFICATION</scope>
</reference>
<proteinExistence type="predicted"/>
<gene>
    <name evidence="2" type="primary">LOC121212231</name>
</gene>
<keyword evidence="1" id="KW-1185">Reference proteome</keyword>
<protein>
    <submittedName>
        <fullName evidence="2">Uncharacterized protein isoform X2</fullName>
    </submittedName>
</protein>
<name>A0ABM2ZD14_GOSHI</name>